<feature type="signal peptide" evidence="1">
    <location>
        <begin position="1"/>
        <end position="22"/>
    </location>
</feature>
<keyword evidence="1" id="KW-0732">Signal</keyword>
<evidence type="ECO:0008006" key="4">
    <source>
        <dbReference type="Google" id="ProtNLM"/>
    </source>
</evidence>
<evidence type="ECO:0000313" key="3">
    <source>
        <dbReference type="Proteomes" id="UP001174208"/>
    </source>
</evidence>
<dbReference type="RefSeq" id="WP_301212286.1">
    <property type="nucleotide sequence ID" value="NZ_JAROCF010000001.1"/>
</dbReference>
<comment type="caution">
    <text evidence="2">The sequence shown here is derived from an EMBL/GenBank/DDBJ whole genome shotgun (WGS) entry which is preliminary data.</text>
</comment>
<evidence type="ECO:0000313" key="2">
    <source>
        <dbReference type="EMBL" id="MDN4616170.1"/>
    </source>
</evidence>
<reference evidence="2" key="1">
    <citation type="submission" date="2023-06" db="EMBL/GenBank/DDBJ databases">
        <title>MT1 and MT2 Draft Genomes of Novel Species.</title>
        <authorList>
            <person name="Venkateswaran K."/>
        </authorList>
    </citation>
    <scope>NUCLEOTIDE SEQUENCE</scope>
    <source>
        <strain evidence="2">F6_8S_P_1B</strain>
    </source>
</reference>
<protein>
    <recommendedName>
        <fullName evidence="4">Lipoprotein</fullName>
    </recommendedName>
</protein>
<sequence>MRVLRLTMIGMLVLALSGCASAVPTEPGDASAITGAMSEAQRSALADHVVSYDEYQDAYRRYSACVEAAGYAVERLGETNRVIDYRIPEAAVQDGSASVCYDRHFRLVDSTWQLSREDSSEQAAQYRDCLTAAGITPAGTLHEMYDQLVGAGIDPLQCIDG</sequence>
<feature type="chain" id="PRO_5047059272" description="Lipoprotein" evidence="1">
    <location>
        <begin position="23"/>
        <end position="161"/>
    </location>
</feature>
<name>A0ABT8KFE2_9MICO</name>
<accession>A0ABT8KFE2</accession>
<gene>
    <name evidence="2" type="ORF">P5G50_17110</name>
</gene>
<dbReference type="Proteomes" id="UP001174208">
    <property type="component" value="Unassembled WGS sequence"/>
</dbReference>
<dbReference type="EMBL" id="JAROCF010000001">
    <property type="protein sequence ID" value="MDN4616170.1"/>
    <property type="molecule type" value="Genomic_DNA"/>
</dbReference>
<organism evidence="2 3">
    <name type="scientific">Leifsonia williamsii</name>
    <dbReference type="NCBI Taxonomy" id="3035919"/>
    <lineage>
        <taxon>Bacteria</taxon>
        <taxon>Bacillati</taxon>
        <taxon>Actinomycetota</taxon>
        <taxon>Actinomycetes</taxon>
        <taxon>Micrococcales</taxon>
        <taxon>Microbacteriaceae</taxon>
        <taxon>Leifsonia</taxon>
    </lineage>
</organism>
<keyword evidence="3" id="KW-1185">Reference proteome</keyword>
<evidence type="ECO:0000256" key="1">
    <source>
        <dbReference type="SAM" id="SignalP"/>
    </source>
</evidence>
<dbReference type="PROSITE" id="PS51257">
    <property type="entry name" value="PROKAR_LIPOPROTEIN"/>
    <property type="match status" value="1"/>
</dbReference>
<proteinExistence type="predicted"/>